<dbReference type="HAMAP" id="MF_00147_B">
    <property type="entry name" value="TIM_B"/>
    <property type="match status" value="1"/>
</dbReference>
<evidence type="ECO:0000313" key="10">
    <source>
        <dbReference type="EMBL" id="SFZ75341.1"/>
    </source>
</evidence>
<dbReference type="InterPro" id="IPR000652">
    <property type="entry name" value="Triosephosphate_isomerase"/>
</dbReference>
<dbReference type="FunFam" id="3.20.20.70:FF:000016">
    <property type="entry name" value="Triosephosphate isomerase"/>
    <property type="match status" value="1"/>
</dbReference>
<reference evidence="10 11" key="1">
    <citation type="submission" date="2016-11" db="EMBL/GenBank/DDBJ databases">
        <authorList>
            <person name="Jaros S."/>
            <person name="Januszkiewicz K."/>
            <person name="Wedrychowicz H."/>
        </authorList>
    </citation>
    <scope>NUCLEOTIDE SEQUENCE [LARGE SCALE GENOMIC DNA]</scope>
    <source>
        <strain evidence="10 11">DSM 18899</strain>
    </source>
</reference>
<dbReference type="GO" id="GO:0004807">
    <property type="term" value="F:triose-phosphate isomerase activity"/>
    <property type="evidence" value="ECO:0007669"/>
    <property type="project" value="UniProtKB-UniRule"/>
</dbReference>
<dbReference type="EC" id="5.3.1.1" evidence="8 9"/>
<keyword evidence="4 8" id="KW-0312">Gluconeogenesis</keyword>
<dbReference type="GO" id="GO:0005829">
    <property type="term" value="C:cytosol"/>
    <property type="evidence" value="ECO:0007669"/>
    <property type="project" value="TreeGrafter"/>
</dbReference>
<feature type="binding site" evidence="8">
    <location>
        <position position="218"/>
    </location>
    <ligand>
        <name>substrate</name>
    </ligand>
</feature>
<dbReference type="RefSeq" id="WP_281247353.1">
    <property type="nucleotide sequence ID" value="NZ_FPKR01000005.1"/>
</dbReference>
<name>A0A1K2HFB3_9NEIS</name>
<keyword evidence="6 8" id="KW-0324">Glycolysis</keyword>
<evidence type="ECO:0000256" key="5">
    <source>
        <dbReference type="ARBA" id="ARBA00022490"/>
    </source>
</evidence>
<comment type="subcellular location">
    <subcellularLocation>
        <location evidence="8 9">Cytoplasm</location>
    </subcellularLocation>
</comment>
<evidence type="ECO:0000256" key="3">
    <source>
        <dbReference type="ARBA" id="ARBA00007422"/>
    </source>
</evidence>
<comment type="pathway">
    <text evidence="2">Carbohydrate metabolism; erythritol degradation.</text>
</comment>
<protein>
    <recommendedName>
        <fullName evidence="8 9">Triosephosphate isomerase</fullName>
        <shortName evidence="8">TIM</shortName>
        <shortName evidence="8">TPI</shortName>
        <ecNumber evidence="8 9">5.3.1.1</ecNumber>
    </recommendedName>
    <alternativeName>
        <fullName evidence="8">Triose-phosphate isomerase</fullName>
    </alternativeName>
</protein>
<dbReference type="PANTHER" id="PTHR21139">
    <property type="entry name" value="TRIOSEPHOSPHATE ISOMERASE"/>
    <property type="match status" value="1"/>
</dbReference>
<comment type="function">
    <text evidence="8">Involved in the gluconeogenesis. Catalyzes stereospecifically the conversion of dihydroxyacetone phosphate (DHAP) to D-glyceraldehyde-3-phosphate (G3P).</text>
</comment>
<comment type="pathway">
    <text evidence="1 8 9">Carbohydrate degradation; glycolysis; D-glyceraldehyde 3-phosphate from glycerone phosphate: step 1/1.</text>
</comment>
<dbReference type="Pfam" id="PF00121">
    <property type="entry name" value="TIM"/>
    <property type="match status" value="1"/>
</dbReference>
<organism evidence="10 11">
    <name type="scientific">Chitinimonas taiwanensis DSM 18899</name>
    <dbReference type="NCBI Taxonomy" id="1121279"/>
    <lineage>
        <taxon>Bacteria</taxon>
        <taxon>Pseudomonadati</taxon>
        <taxon>Pseudomonadota</taxon>
        <taxon>Betaproteobacteria</taxon>
        <taxon>Neisseriales</taxon>
        <taxon>Chitinibacteraceae</taxon>
        <taxon>Chitinimonas</taxon>
    </lineage>
</organism>
<evidence type="ECO:0000256" key="7">
    <source>
        <dbReference type="ARBA" id="ARBA00023235"/>
    </source>
</evidence>
<dbReference type="CDD" id="cd00311">
    <property type="entry name" value="TIM"/>
    <property type="match status" value="1"/>
</dbReference>
<dbReference type="Proteomes" id="UP000186513">
    <property type="component" value="Unassembled WGS sequence"/>
</dbReference>
<evidence type="ECO:0000256" key="6">
    <source>
        <dbReference type="ARBA" id="ARBA00023152"/>
    </source>
</evidence>
<dbReference type="InterPro" id="IPR035990">
    <property type="entry name" value="TIM_sf"/>
</dbReference>
<keyword evidence="11" id="KW-1185">Reference proteome</keyword>
<feature type="binding site" evidence="8">
    <location>
        <position position="177"/>
    </location>
    <ligand>
        <name>substrate</name>
    </ligand>
</feature>
<dbReference type="PROSITE" id="PS00171">
    <property type="entry name" value="TIM_1"/>
    <property type="match status" value="1"/>
</dbReference>
<dbReference type="EMBL" id="FPKR01000005">
    <property type="protein sequence ID" value="SFZ75341.1"/>
    <property type="molecule type" value="Genomic_DNA"/>
</dbReference>
<dbReference type="GO" id="GO:0006094">
    <property type="term" value="P:gluconeogenesis"/>
    <property type="evidence" value="ECO:0007669"/>
    <property type="project" value="UniProtKB-UniRule"/>
</dbReference>
<dbReference type="SUPFAM" id="SSF51351">
    <property type="entry name" value="Triosephosphate isomerase (TIM)"/>
    <property type="match status" value="1"/>
</dbReference>
<dbReference type="UniPathway" id="UPA00109">
    <property type="reaction ID" value="UER00189"/>
</dbReference>
<dbReference type="GO" id="GO:0046166">
    <property type="term" value="P:glyceraldehyde-3-phosphate biosynthetic process"/>
    <property type="evidence" value="ECO:0007669"/>
    <property type="project" value="TreeGrafter"/>
</dbReference>
<dbReference type="UniPathway" id="UPA00138"/>
<keyword evidence="7 8" id="KW-0413">Isomerase</keyword>
<dbReference type="InterPro" id="IPR020861">
    <property type="entry name" value="Triosephosphate_isomerase_AS"/>
</dbReference>
<gene>
    <name evidence="8" type="primary">tpiA</name>
    <name evidence="10" type="ORF">SAMN02745887_01554</name>
</gene>
<feature type="active site" description="Proton acceptor" evidence="8">
    <location>
        <position position="171"/>
    </location>
</feature>
<dbReference type="PROSITE" id="PS51440">
    <property type="entry name" value="TIM_2"/>
    <property type="match status" value="1"/>
</dbReference>
<dbReference type="Gene3D" id="3.20.20.70">
    <property type="entry name" value="Aldolase class I"/>
    <property type="match status" value="1"/>
</dbReference>
<comment type="similarity">
    <text evidence="3 8 9">Belongs to the triosephosphate isomerase family.</text>
</comment>
<dbReference type="InterPro" id="IPR013785">
    <property type="entry name" value="Aldolase_TIM"/>
</dbReference>
<evidence type="ECO:0000256" key="9">
    <source>
        <dbReference type="RuleBase" id="RU363013"/>
    </source>
</evidence>
<feature type="active site" description="Electrophile" evidence="8">
    <location>
        <position position="99"/>
    </location>
</feature>
<feature type="binding site" evidence="8">
    <location>
        <begin position="13"/>
        <end position="15"/>
    </location>
    <ligand>
        <name>substrate</name>
    </ligand>
</feature>
<accession>A0A1K2HFB3</accession>
<evidence type="ECO:0000256" key="4">
    <source>
        <dbReference type="ARBA" id="ARBA00022432"/>
    </source>
</evidence>
<evidence type="ECO:0000256" key="2">
    <source>
        <dbReference type="ARBA" id="ARBA00004939"/>
    </source>
</evidence>
<comment type="subunit">
    <text evidence="8 9">Homodimer.</text>
</comment>
<comment type="pathway">
    <text evidence="8 9">Carbohydrate biosynthesis; gluconeogenesis.</text>
</comment>
<sequence>MTQAPLNALVVGNWKMNGSLATNATLLEGLRAEAASFANITVSVCPPFPYLAHSASLLAGSAISCTAQNLCHEAAGAYTGEVAASMLAELGCRYVLAGHSERRAMFGDSSERVAAKTRMAFNAGLIPIVCVGETLAQREAGQTEATLSAQLLPSLASLSPAELDKLVLAYEPVWAIGTGHVASAEQISSVLHYLRALVASSTGQADIAQRMPVLYGGSVNPASAQWLAKMPEVSGVLVGGASLNARDFSEICRSFAQGR</sequence>
<dbReference type="InterPro" id="IPR022896">
    <property type="entry name" value="TrioseP_Isoase_bac/euk"/>
</dbReference>
<keyword evidence="5 8" id="KW-0963">Cytoplasm</keyword>
<dbReference type="STRING" id="1121279.SAMN02745887_01554"/>
<proteinExistence type="inferred from homology"/>
<evidence type="ECO:0000256" key="1">
    <source>
        <dbReference type="ARBA" id="ARBA00004680"/>
    </source>
</evidence>
<feature type="binding site" evidence="8">
    <location>
        <begin position="239"/>
        <end position="240"/>
    </location>
    <ligand>
        <name>substrate</name>
    </ligand>
</feature>
<dbReference type="AlphaFoldDB" id="A0A1K2HFB3"/>
<dbReference type="GO" id="GO:0006096">
    <property type="term" value="P:glycolytic process"/>
    <property type="evidence" value="ECO:0007669"/>
    <property type="project" value="UniProtKB-UniRule"/>
</dbReference>
<dbReference type="NCBIfam" id="TIGR00419">
    <property type="entry name" value="tim"/>
    <property type="match status" value="1"/>
</dbReference>
<comment type="catalytic activity">
    <reaction evidence="8 9">
        <text>D-glyceraldehyde 3-phosphate = dihydroxyacetone phosphate</text>
        <dbReference type="Rhea" id="RHEA:18585"/>
        <dbReference type="ChEBI" id="CHEBI:57642"/>
        <dbReference type="ChEBI" id="CHEBI:59776"/>
        <dbReference type="EC" id="5.3.1.1"/>
    </reaction>
</comment>
<evidence type="ECO:0000256" key="8">
    <source>
        <dbReference type="HAMAP-Rule" id="MF_00147"/>
    </source>
</evidence>
<dbReference type="PANTHER" id="PTHR21139:SF42">
    <property type="entry name" value="TRIOSEPHOSPHATE ISOMERASE"/>
    <property type="match status" value="1"/>
</dbReference>
<evidence type="ECO:0000313" key="11">
    <source>
        <dbReference type="Proteomes" id="UP000186513"/>
    </source>
</evidence>
<dbReference type="GO" id="GO:0019563">
    <property type="term" value="P:glycerol catabolic process"/>
    <property type="evidence" value="ECO:0007669"/>
    <property type="project" value="TreeGrafter"/>
</dbReference>